<evidence type="ECO:0000313" key="3">
    <source>
        <dbReference type="EMBL" id="MBA3925599.1"/>
    </source>
</evidence>
<dbReference type="Proteomes" id="UP000548787">
    <property type="component" value="Unassembled WGS sequence"/>
</dbReference>
<feature type="region of interest" description="Disordered" evidence="1">
    <location>
        <begin position="19"/>
        <end position="110"/>
    </location>
</feature>
<comment type="caution">
    <text evidence="3">The sequence shown here is derived from an EMBL/GenBank/DDBJ whole genome shotgun (WGS) entry which is preliminary data.</text>
</comment>
<dbReference type="PROSITE" id="PS51257">
    <property type="entry name" value="PROKAR_LIPOPROTEIN"/>
    <property type="match status" value="1"/>
</dbReference>
<evidence type="ECO:0000256" key="2">
    <source>
        <dbReference type="SAM" id="SignalP"/>
    </source>
</evidence>
<dbReference type="RefSeq" id="WP_181675820.1">
    <property type="nucleotide sequence ID" value="NZ_JABJVM010000003.1"/>
</dbReference>
<evidence type="ECO:0000256" key="1">
    <source>
        <dbReference type="SAM" id="MobiDB-lite"/>
    </source>
</evidence>
<proteinExistence type="predicted"/>
<feature type="chain" id="PRO_5030593102" description="DUF4352 domain-containing protein" evidence="2">
    <location>
        <begin position="24"/>
        <end position="228"/>
    </location>
</feature>
<feature type="compositionally biased region" description="Basic and acidic residues" evidence="1">
    <location>
        <begin position="24"/>
        <end position="70"/>
    </location>
</feature>
<feature type="compositionally biased region" description="Low complexity" evidence="1">
    <location>
        <begin position="96"/>
        <end position="110"/>
    </location>
</feature>
<accession>A0A7W1T539</accession>
<reference evidence="3 4" key="1">
    <citation type="submission" date="2020-05" db="EMBL/GenBank/DDBJ databases">
        <authorList>
            <person name="Carlin C.R."/>
        </authorList>
    </citation>
    <scope>NUCLEOTIDE SEQUENCE [LARGE SCALE GENOMIC DNA]</scope>
    <source>
        <strain evidence="3 4">FSL W9-0585</strain>
    </source>
</reference>
<keyword evidence="4" id="KW-1185">Reference proteome</keyword>
<reference evidence="3 4" key="2">
    <citation type="submission" date="2020-08" db="EMBL/GenBank/DDBJ databases">
        <title>Listeria ohnekaius sp. nov. and Listeria portnoyii sp. nov. isolated from non-agricultural and natural environments.</title>
        <authorList>
            <person name="Weller D."/>
            <person name="Belias A.M."/>
            <person name="Liao J."/>
            <person name="Guo S."/>
            <person name="Orsi R.H."/>
            <person name="Wiedmann M."/>
        </authorList>
    </citation>
    <scope>NUCLEOTIDE SEQUENCE [LARGE SCALE GENOMIC DNA]</scope>
    <source>
        <strain evidence="3 4">FSL W9-0585</strain>
    </source>
</reference>
<sequence>MKKIVIATLCVGILAIGAGCSHTSDNESKETKTETTAKAKEETKEVKAETKAKEETKTEVKKPATTETKPKTTTAAPKKEAKSEDTTKTEEKTQTEAKTPAKTTPKPATTNTALTKTISGVELTIKDVTEIPSGEKADDQPILKISAHIKNTTASPKFFDSLGMDVYNKAGKKLKWYPSTNFAGSLDPQKETDGDSFYVSSGEGPYKIVYTDLDSPSNKATWTNIKAK</sequence>
<name>A0A7W1T539_9LIST</name>
<evidence type="ECO:0000313" key="4">
    <source>
        <dbReference type="Proteomes" id="UP000548787"/>
    </source>
</evidence>
<dbReference type="AlphaFoldDB" id="A0A7W1T539"/>
<keyword evidence="2" id="KW-0732">Signal</keyword>
<feature type="signal peptide" evidence="2">
    <location>
        <begin position="1"/>
        <end position="23"/>
    </location>
</feature>
<feature type="compositionally biased region" description="Basic and acidic residues" evidence="1">
    <location>
        <begin position="77"/>
        <end position="95"/>
    </location>
</feature>
<organism evidence="3 4">
    <name type="scientific">Listeria rustica</name>
    <dbReference type="NCBI Taxonomy" id="2713503"/>
    <lineage>
        <taxon>Bacteria</taxon>
        <taxon>Bacillati</taxon>
        <taxon>Bacillota</taxon>
        <taxon>Bacilli</taxon>
        <taxon>Bacillales</taxon>
        <taxon>Listeriaceae</taxon>
        <taxon>Listeria</taxon>
    </lineage>
</organism>
<gene>
    <name evidence="3" type="ORF">HPK16_04510</name>
</gene>
<evidence type="ECO:0008006" key="5">
    <source>
        <dbReference type="Google" id="ProtNLM"/>
    </source>
</evidence>
<dbReference type="EMBL" id="JABJVM010000003">
    <property type="protein sequence ID" value="MBA3925599.1"/>
    <property type="molecule type" value="Genomic_DNA"/>
</dbReference>
<protein>
    <recommendedName>
        <fullName evidence="5">DUF4352 domain-containing protein</fullName>
    </recommendedName>
</protein>